<dbReference type="InterPro" id="IPR050509">
    <property type="entry name" value="CoA-transferase_III"/>
</dbReference>
<gene>
    <name evidence="1" type="ORF">ACFYXQ_38985</name>
</gene>
<dbReference type="EMBL" id="JBIAQY010000021">
    <property type="protein sequence ID" value="MFF3573759.1"/>
    <property type="molecule type" value="Genomic_DNA"/>
</dbReference>
<organism evidence="1 2">
    <name type="scientific">Nocardia jiangxiensis</name>
    <dbReference type="NCBI Taxonomy" id="282685"/>
    <lineage>
        <taxon>Bacteria</taxon>
        <taxon>Bacillati</taxon>
        <taxon>Actinomycetota</taxon>
        <taxon>Actinomycetes</taxon>
        <taxon>Mycobacteriales</taxon>
        <taxon>Nocardiaceae</taxon>
        <taxon>Nocardia</taxon>
    </lineage>
</organism>
<dbReference type="Gene3D" id="3.30.60.110">
    <property type="match status" value="1"/>
</dbReference>
<dbReference type="PANTHER" id="PTHR48228:SF5">
    <property type="entry name" value="ALPHA-METHYLACYL-COA RACEMASE"/>
    <property type="match status" value="1"/>
</dbReference>
<protein>
    <submittedName>
        <fullName evidence="1">CaiB/BaiF CoA transferase family protein</fullName>
    </submittedName>
</protein>
<dbReference type="Proteomes" id="UP001601992">
    <property type="component" value="Unassembled WGS sequence"/>
</dbReference>
<accession>A0ABW6SBZ7</accession>
<dbReference type="InterPro" id="IPR003673">
    <property type="entry name" value="CoA-Trfase_fam_III"/>
</dbReference>
<proteinExistence type="predicted"/>
<evidence type="ECO:0000313" key="1">
    <source>
        <dbReference type="EMBL" id="MFF3573759.1"/>
    </source>
</evidence>
<reference evidence="1 2" key="1">
    <citation type="submission" date="2024-10" db="EMBL/GenBank/DDBJ databases">
        <title>The Natural Products Discovery Center: Release of the First 8490 Sequenced Strains for Exploring Actinobacteria Biosynthetic Diversity.</title>
        <authorList>
            <person name="Kalkreuter E."/>
            <person name="Kautsar S.A."/>
            <person name="Yang D."/>
            <person name="Bader C.D."/>
            <person name="Teijaro C.N."/>
            <person name="Fluegel L."/>
            <person name="Davis C.M."/>
            <person name="Simpson J.R."/>
            <person name="Lauterbach L."/>
            <person name="Steele A.D."/>
            <person name="Gui C."/>
            <person name="Meng S."/>
            <person name="Li G."/>
            <person name="Viehrig K."/>
            <person name="Ye F."/>
            <person name="Su P."/>
            <person name="Kiefer A.F."/>
            <person name="Nichols A."/>
            <person name="Cepeda A.J."/>
            <person name="Yan W."/>
            <person name="Fan B."/>
            <person name="Jiang Y."/>
            <person name="Adhikari A."/>
            <person name="Zheng C.-J."/>
            <person name="Schuster L."/>
            <person name="Cowan T.M."/>
            <person name="Smanski M.J."/>
            <person name="Chevrette M.G."/>
            <person name="De Carvalho L.P.S."/>
            <person name="Shen B."/>
        </authorList>
    </citation>
    <scope>NUCLEOTIDE SEQUENCE [LARGE SCALE GENOMIC DNA]</scope>
    <source>
        <strain evidence="1 2">NPDC002593</strain>
    </source>
</reference>
<comment type="caution">
    <text evidence="1">The sequence shown here is derived from an EMBL/GenBank/DDBJ whole genome shotgun (WGS) entry which is preliminary data.</text>
</comment>
<sequence>MNGPLSGLRVVELAGIGPGPHAAMILADLGADVIRVDRPNRTAVDVLDGNPDYVLRSRRSVTADLKDYADRAFVRTLVAAADVLIEGFRPGVAERLGLGPEACTDLNPGLIYVRITGWGQQGDKAQHAGHDINYIAMTGALGAIGRATGTPVPPLNLVGDFGGGSMFAVVGVLVALYERTRSGRGQVVDAAMVDGVSVLSQMMWCMRAFGLWSSERGSNLLDGGAPFYDTYRCADGAYVAVGAIEPQFYQALLDGLALADTDLPRQHDRSGWPTLRAEFSAAFMSRTRDHWCAVFEGSDACVTPVLMFDEVATDSYLRERGTVIEIDGVMQAAPAPRFSRTPARTPRRPEVVDRKSLLREWSDDGHRHATHDG</sequence>
<name>A0ABW6SBZ7_9NOCA</name>
<dbReference type="GO" id="GO:0016740">
    <property type="term" value="F:transferase activity"/>
    <property type="evidence" value="ECO:0007669"/>
    <property type="project" value="UniProtKB-KW"/>
</dbReference>
<dbReference type="Pfam" id="PF02515">
    <property type="entry name" value="CoA_transf_3"/>
    <property type="match status" value="1"/>
</dbReference>
<dbReference type="PANTHER" id="PTHR48228">
    <property type="entry name" value="SUCCINYL-COA--D-CITRAMALATE COA-TRANSFERASE"/>
    <property type="match status" value="1"/>
</dbReference>
<evidence type="ECO:0000313" key="2">
    <source>
        <dbReference type="Proteomes" id="UP001601992"/>
    </source>
</evidence>
<dbReference type="InterPro" id="IPR044855">
    <property type="entry name" value="CoA-Trfase_III_dom3_sf"/>
</dbReference>
<dbReference type="Gene3D" id="3.30.1540.10">
    <property type="entry name" value="formyl-coa transferase, domain 3"/>
    <property type="match status" value="1"/>
</dbReference>
<dbReference type="InterPro" id="IPR023606">
    <property type="entry name" value="CoA-Trfase_III_dom_1_sf"/>
</dbReference>
<keyword evidence="2" id="KW-1185">Reference proteome</keyword>
<keyword evidence="1" id="KW-0808">Transferase</keyword>
<dbReference type="RefSeq" id="WP_387406534.1">
    <property type="nucleotide sequence ID" value="NZ_JBIAQY010000021.1"/>
</dbReference>
<dbReference type="Gene3D" id="3.40.50.10540">
    <property type="entry name" value="Crotonobetainyl-coa:carnitine coa-transferase, domain 1"/>
    <property type="match status" value="1"/>
</dbReference>
<dbReference type="SUPFAM" id="SSF89796">
    <property type="entry name" value="CoA-transferase family III (CaiB/BaiF)"/>
    <property type="match status" value="1"/>
</dbReference>